<dbReference type="Proteomes" id="UP000445696">
    <property type="component" value="Unassembled WGS sequence"/>
</dbReference>
<evidence type="ECO:0000313" key="10">
    <source>
        <dbReference type="EMBL" id="MZR24287.1"/>
    </source>
</evidence>
<feature type="binding site" evidence="7">
    <location>
        <position position="168"/>
    </location>
    <ligand>
        <name>L-ornithine</name>
        <dbReference type="ChEBI" id="CHEBI:46911"/>
    </ligand>
</feature>
<dbReference type="Pfam" id="PF02729">
    <property type="entry name" value="OTCace_N"/>
    <property type="match status" value="1"/>
</dbReference>
<dbReference type="GO" id="GO:0005737">
    <property type="term" value="C:cytoplasm"/>
    <property type="evidence" value="ECO:0007669"/>
    <property type="project" value="UniProtKB-SubCell"/>
</dbReference>
<reference evidence="10 11" key="1">
    <citation type="journal article" date="2014" name="Int. J. Syst. Evol. Microbiol.">
        <title>Sneathiella chungangensis sp. nov., isolated from a marine sand, and emended description of the genus Sneathiella.</title>
        <authorList>
            <person name="Siamphan C."/>
            <person name="Kim H."/>
            <person name="Lee J.S."/>
            <person name="Kim W."/>
        </authorList>
    </citation>
    <scope>NUCLEOTIDE SEQUENCE [LARGE SCALE GENOMIC DNA]</scope>
    <source>
        <strain evidence="10 11">KCTC 32476</strain>
    </source>
</reference>
<evidence type="ECO:0000259" key="8">
    <source>
        <dbReference type="Pfam" id="PF00185"/>
    </source>
</evidence>
<evidence type="ECO:0000256" key="5">
    <source>
        <dbReference type="ARBA" id="ARBA00022679"/>
    </source>
</evidence>
<dbReference type="PANTHER" id="PTHR45753">
    <property type="entry name" value="ORNITHINE CARBAMOYLTRANSFERASE, MITOCHONDRIAL"/>
    <property type="match status" value="1"/>
</dbReference>
<gene>
    <name evidence="10" type="primary">argF</name>
    <name evidence="10" type="ORF">GQF03_18275</name>
</gene>
<dbReference type="OrthoDB" id="9802587at2"/>
<keyword evidence="5 7" id="KW-0808">Transferase</keyword>
<dbReference type="InterPro" id="IPR036901">
    <property type="entry name" value="Asp/Orn_carbamoylTrfase_sf"/>
</dbReference>
<organism evidence="10 11">
    <name type="scientific">Sneathiella chungangensis</name>
    <dbReference type="NCBI Taxonomy" id="1418234"/>
    <lineage>
        <taxon>Bacteria</taxon>
        <taxon>Pseudomonadati</taxon>
        <taxon>Pseudomonadota</taxon>
        <taxon>Alphaproteobacteria</taxon>
        <taxon>Sneathiellales</taxon>
        <taxon>Sneathiellaceae</taxon>
        <taxon>Sneathiella</taxon>
    </lineage>
</organism>
<dbReference type="InterPro" id="IPR024904">
    <property type="entry name" value="OTCase_ArgI"/>
</dbReference>
<feature type="domain" description="Aspartate/ornithine carbamoyltransferase carbamoyl-P binding" evidence="9">
    <location>
        <begin position="6"/>
        <end position="150"/>
    </location>
</feature>
<feature type="binding site" evidence="7">
    <location>
        <begin position="59"/>
        <end position="62"/>
    </location>
    <ligand>
        <name>carbamoyl phosphate</name>
        <dbReference type="ChEBI" id="CHEBI:58228"/>
    </ligand>
</feature>
<comment type="catalytic activity">
    <reaction evidence="6 7">
        <text>carbamoyl phosphate + L-ornithine = L-citrulline + phosphate + H(+)</text>
        <dbReference type="Rhea" id="RHEA:19513"/>
        <dbReference type="ChEBI" id="CHEBI:15378"/>
        <dbReference type="ChEBI" id="CHEBI:43474"/>
        <dbReference type="ChEBI" id="CHEBI:46911"/>
        <dbReference type="ChEBI" id="CHEBI:57743"/>
        <dbReference type="ChEBI" id="CHEBI:58228"/>
        <dbReference type="EC" id="2.1.3.3"/>
    </reaction>
</comment>
<dbReference type="Gene3D" id="3.40.50.1370">
    <property type="entry name" value="Aspartate/ornithine carbamoyltransferase"/>
    <property type="match status" value="2"/>
</dbReference>
<dbReference type="Pfam" id="PF00185">
    <property type="entry name" value="OTCace"/>
    <property type="match status" value="1"/>
</dbReference>
<evidence type="ECO:0000256" key="2">
    <source>
        <dbReference type="ARBA" id="ARBA00004975"/>
    </source>
</evidence>
<dbReference type="NCBIfam" id="NF001986">
    <property type="entry name" value="PRK00779.1"/>
    <property type="match status" value="1"/>
</dbReference>
<name>A0A845MNC8_9PROT</name>
<evidence type="ECO:0000256" key="7">
    <source>
        <dbReference type="HAMAP-Rule" id="MF_01109"/>
    </source>
</evidence>
<feature type="binding site" evidence="7">
    <location>
        <position position="86"/>
    </location>
    <ligand>
        <name>carbamoyl phosphate</name>
        <dbReference type="ChEBI" id="CHEBI:58228"/>
    </ligand>
</feature>
<evidence type="ECO:0000313" key="11">
    <source>
        <dbReference type="Proteomes" id="UP000445696"/>
    </source>
</evidence>
<dbReference type="InterPro" id="IPR006132">
    <property type="entry name" value="Asp/Orn_carbamoyltranf_P-bd"/>
</dbReference>
<feature type="binding site" evidence="7">
    <location>
        <begin position="266"/>
        <end position="267"/>
    </location>
    <ligand>
        <name>carbamoyl phosphate</name>
        <dbReference type="ChEBI" id="CHEBI:58228"/>
    </ligand>
</feature>
<feature type="binding site" evidence="7">
    <location>
        <position position="294"/>
    </location>
    <ligand>
        <name>carbamoyl phosphate</name>
        <dbReference type="ChEBI" id="CHEBI:58228"/>
    </ligand>
</feature>
<evidence type="ECO:0000256" key="6">
    <source>
        <dbReference type="ARBA" id="ARBA00048772"/>
    </source>
</evidence>
<evidence type="ECO:0000256" key="4">
    <source>
        <dbReference type="ARBA" id="ARBA00013007"/>
    </source>
</evidence>
<dbReference type="EC" id="2.1.3.3" evidence="4 7"/>
<comment type="caution">
    <text evidence="10">The sequence shown here is derived from an EMBL/GenBank/DDBJ whole genome shotgun (WGS) entry which is preliminary data.</text>
</comment>
<feature type="binding site" evidence="7">
    <location>
        <begin position="232"/>
        <end position="233"/>
    </location>
    <ligand>
        <name>L-ornithine</name>
        <dbReference type="ChEBI" id="CHEBI:46911"/>
    </ligand>
</feature>
<dbReference type="AlphaFoldDB" id="A0A845MNC8"/>
<dbReference type="FunFam" id="3.40.50.1370:FF:000008">
    <property type="entry name" value="Ornithine carbamoyltransferase"/>
    <property type="match status" value="1"/>
</dbReference>
<comment type="subcellular location">
    <subcellularLocation>
        <location evidence="7">Cytoplasm</location>
    </subcellularLocation>
</comment>
<protein>
    <recommendedName>
        <fullName evidence="4 7">Ornithine carbamoyltransferase</fullName>
        <shortName evidence="7">OTCase</shortName>
        <ecNumber evidence="4 7">2.1.3.3</ecNumber>
    </recommendedName>
</protein>
<dbReference type="PANTHER" id="PTHR45753:SF3">
    <property type="entry name" value="ORNITHINE TRANSCARBAMYLASE, MITOCHONDRIAL"/>
    <property type="match status" value="1"/>
</dbReference>
<dbReference type="GO" id="GO:0019240">
    <property type="term" value="P:citrulline biosynthetic process"/>
    <property type="evidence" value="ECO:0007669"/>
    <property type="project" value="TreeGrafter"/>
</dbReference>
<sequence>MARPHHFLDLNQLSKSDLRAIIDDGIALKKARTGLPKGTTDKQAPLAGLTLAAIFEFPSTRTRVSFDMAMRQLGGHTIVLNSNDMQLGRGETIADTARVLSRYVDAIMIRTDEHAKLLELAENATVPVINGLTNNSHPCQLMADVMTFEEHRGPIKDKVVAWCGDGNNMVTSWIHAAGQFGFEFRVACPEELSPDPAALAWAKEAGANVHVTQSAAEAAADANCIVADTWVSMGDDAANRHNLLSPYQVDDALMARAASDAIFMHCLPAHRGEEATAEVMDGPQSVIFDEAENRLHAQKAVLRWCLGA</sequence>
<evidence type="ECO:0000259" key="9">
    <source>
        <dbReference type="Pfam" id="PF02729"/>
    </source>
</evidence>
<accession>A0A845MNC8</accession>
<dbReference type="HAMAP" id="MF_01109">
    <property type="entry name" value="OTCase"/>
    <property type="match status" value="1"/>
</dbReference>
<evidence type="ECO:0000256" key="3">
    <source>
        <dbReference type="ARBA" id="ARBA00007805"/>
    </source>
</evidence>
<dbReference type="GO" id="GO:0042450">
    <property type="term" value="P:L-arginine biosynthetic process via ornithine"/>
    <property type="evidence" value="ECO:0007669"/>
    <property type="project" value="UniProtKB-UniRule"/>
</dbReference>
<dbReference type="PRINTS" id="PR00100">
    <property type="entry name" value="AOTCASE"/>
</dbReference>
<dbReference type="RefSeq" id="WP_161340733.1">
    <property type="nucleotide sequence ID" value="NZ_JBHSDG010000003.1"/>
</dbReference>
<feature type="binding site" evidence="7">
    <location>
        <position position="228"/>
    </location>
    <ligand>
        <name>L-ornithine</name>
        <dbReference type="ChEBI" id="CHEBI:46911"/>
    </ligand>
</feature>
<feature type="domain" description="Aspartate/ornithine carbamoyltransferase Asp/Orn-binding" evidence="8">
    <location>
        <begin position="157"/>
        <end position="304"/>
    </location>
</feature>
<dbReference type="NCBIfam" id="TIGR00658">
    <property type="entry name" value="orni_carb_tr"/>
    <property type="match status" value="1"/>
</dbReference>
<dbReference type="InterPro" id="IPR006130">
    <property type="entry name" value="Asp/Orn_carbamoylTrfase"/>
</dbReference>
<dbReference type="EMBL" id="WTVA01000015">
    <property type="protein sequence ID" value="MZR24287.1"/>
    <property type="molecule type" value="Genomic_DNA"/>
</dbReference>
<feature type="binding site" evidence="7">
    <location>
        <begin position="137"/>
        <end position="140"/>
    </location>
    <ligand>
        <name>carbamoyl phosphate</name>
        <dbReference type="ChEBI" id="CHEBI:58228"/>
    </ligand>
</feature>
<dbReference type="GO" id="GO:0016597">
    <property type="term" value="F:amino acid binding"/>
    <property type="evidence" value="ECO:0007669"/>
    <property type="project" value="InterPro"/>
</dbReference>
<keyword evidence="7" id="KW-0963">Cytoplasm</keyword>
<comment type="function">
    <text evidence="1">Reversibly catalyzes the transfer of the carbamoyl group from carbamoyl phosphate (CP) to the N(epsilon) atom of ornithine (ORN) to produce L-citrulline.</text>
</comment>
<comment type="similarity">
    <text evidence="3 7">Belongs to the aspartate/ornithine carbamoyltransferase superfamily. OTCase family.</text>
</comment>
<keyword evidence="11" id="KW-1185">Reference proteome</keyword>
<dbReference type="SUPFAM" id="SSF53671">
    <property type="entry name" value="Aspartate/ornithine carbamoyltransferase"/>
    <property type="match status" value="1"/>
</dbReference>
<dbReference type="InterPro" id="IPR002292">
    <property type="entry name" value="Orn/put_carbamltrans"/>
</dbReference>
<dbReference type="PRINTS" id="PR00102">
    <property type="entry name" value="OTCASE"/>
</dbReference>
<dbReference type="GO" id="GO:0004585">
    <property type="term" value="F:ornithine carbamoyltransferase activity"/>
    <property type="evidence" value="ECO:0007669"/>
    <property type="project" value="UniProtKB-UniRule"/>
</dbReference>
<evidence type="ECO:0000256" key="1">
    <source>
        <dbReference type="ARBA" id="ARBA00003822"/>
    </source>
</evidence>
<feature type="binding site" evidence="7">
    <location>
        <position position="110"/>
    </location>
    <ligand>
        <name>carbamoyl phosphate</name>
        <dbReference type="ChEBI" id="CHEBI:58228"/>
    </ligand>
</feature>
<dbReference type="InterPro" id="IPR006131">
    <property type="entry name" value="Asp_carbamoyltransf_Asp/Orn-bd"/>
</dbReference>
<proteinExistence type="inferred from homology"/>
<comment type="pathway">
    <text evidence="2">Amino-acid biosynthesis; L-arginine biosynthesis; L-arginine from L-ornithine and carbamoyl phosphate: step 1/3.</text>
</comment>